<feature type="binding site" evidence="19">
    <location>
        <position position="302"/>
    </location>
    <ligand>
        <name>Mn(2+)</name>
        <dbReference type="ChEBI" id="CHEBI:29035"/>
        <label>2</label>
    </ligand>
</feature>
<dbReference type="FunFam" id="3.30.470.20:FF:000013">
    <property type="entry name" value="Carbamoyl-phosphate synthase large chain"/>
    <property type="match status" value="1"/>
</dbReference>
<evidence type="ECO:0000313" key="22">
    <source>
        <dbReference type="EMBL" id="KPQ37761.1"/>
    </source>
</evidence>
<dbReference type="SUPFAM" id="SSF52440">
    <property type="entry name" value="PreATP-grasp domain"/>
    <property type="match status" value="2"/>
</dbReference>
<keyword evidence="8" id="KW-0479">Metal-binding</keyword>
<comment type="subunit">
    <text evidence="18 19">Composed of two chains; the small (or glutamine) chain promotes the hydrolysis of glutamine to ammonia, which is used by the large (or ammonia) chain to synthesize carbamoyl phosphate. Tetramer of heterodimers (alpha,beta)4.</text>
</comment>
<feature type="binding site" evidence="19">
    <location>
        <position position="796"/>
    </location>
    <ligand>
        <name>ATP</name>
        <dbReference type="ChEBI" id="CHEBI:30616"/>
        <label>2</label>
    </ligand>
</feature>
<feature type="binding site" evidence="19">
    <location>
        <position position="300"/>
    </location>
    <ligand>
        <name>Mn(2+)</name>
        <dbReference type="ChEBI" id="CHEBI:29035"/>
        <label>2</label>
    </ligand>
</feature>
<dbReference type="GO" id="GO:0005524">
    <property type="term" value="F:ATP binding"/>
    <property type="evidence" value="ECO:0007669"/>
    <property type="project" value="UniProtKB-UniRule"/>
</dbReference>
<feature type="domain" description="ATP-grasp" evidence="20">
    <location>
        <begin position="687"/>
        <end position="879"/>
    </location>
</feature>
<feature type="binding site" evidence="19">
    <location>
        <position position="797"/>
    </location>
    <ligand>
        <name>ATP</name>
        <dbReference type="ChEBI" id="CHEBI:30616"/>
        <label>2</label>
    </ligand>
</feature>
<dbReference type="CDD" id="cd01424">
    <property type="entry name" value="MGS_CPS_II"/>
    <property type="match status" value="1"/>
</dbReference>
<evidence type="ECO:0000259" key="20">
    <source>
        <dbReference type="PROSITE" id="PS50975"/>
    </source>
</evidence>
<feature type="binding site" evidence="19">
    <location>
        <position position="300"/>
    </location>
    <ligand>
        <name>Mn(2+)</name>
        <dbReference type="ChEBI" id="CHEBI:29035"/>
        <label>1</label>
    </ligand>
</feature>
<dbReference type="FunFam" id="3.40.50.20:FF:000003">
    <property type="entry name" value="Carbamoyl-phosphate synthase large chain"/>
    <property type="match status" value="1"/>
</dbReference>
<keyword evidence="12" id="KW-0460">Magnesium</keyword>
<dbReference type="InterPro" id="IPR036897">
    <property type="entry name" value="CarbamoylP_synth_lsu_oligo_sf"/>
</dbReference>
<dbReference type="PROSITE" id="PS51855">
    <property type="entry name" value="MGS"/>
    <property type="match status" value="1"/>
</dbReference>
<organism evidence="22 23">
    <name type="scientific">Phormidesmis priestleyi Ana</name>
    <dbReference type="NCBI Taxonomy" id="1666911"/>
    <lineage>
        <taxon>Bacteria</taxon>
        <taxon>Bacillati</taxon>
        <taxon>Cyanobacteriota</taxon>
        <taxon>Cyanophyceae</taxon>
        <taxon>Leptolyngbyales</taxon>
        <taxon>Leptolyngbyaceae</taxon>
        <taxon>Phormidesmis</taxon>
    </lineage>
</organism>
<keyword evidence="11 19" id="KW-0067">ATP-binding</keyword>
<feature type="binding site" evidence="19">
    <location>
        <position position="170"/>
    </location>
    <ligand>
        <name>ATP</name>
        <dbReference type="ChEBI" id="CHEBI:30616"/>
        <label>1</label>
    </ligand>
</feature>
<keyword evidence="10 19" id="KW-0547">Nucleotide-binding</keyword>
<dbReference type="GO" id="GO:0004087">
    <property type="term" value="F:carbamoyl-phosphate synthase (ammonia) activity"/>
    <property type="evidence" value="ECO:0007669"/>
    <property type="project" value="UniProtKB-EC"/>
</dbReference>
<dbReference type="FunFam" id="3.40.50.20:FF:000001">
    <property type="entry name" value="Carbamoyl-phosphate synthase large chain"/>
    <property type="match status" value="1"/>
</dbReference>
<comment type="catalytic activity">
    <reaction evidence="15 19">
        <text>hydrogencarbonate + NH4(+) + 2 ATP = carbamoyl phosphate + 2 ADP + phosphate + 2 H(+)</text>
        <dbReference type="Rhea" id="RHEA:18029"/>
        <dbReference type="ChEBI" id="CHEBI:15378"/>
        <dbReference type="ChEBI" id="CHEBI:17544"/>
        <dbReference type="ChEBI" id="CHEBI:28938"/>
        <dbReference type="ChEBI" id="CHEBI:30616"/>
        <dbReference type="ChEBI" id="CHEBI:43474"/>
        <dbReference type="ChEBI" id="CHEBI:58228"/>
        <dbReference type="ChEBI" id="CHEBI:456216"/>
        <dbReference type="EC" id="6.3.4.16"/>
    </reaction>
</comment>
<dbReference type="InterPro" id="IPR058047">
    <property type="entry name" value="CPSase_preATP-grasp"/>
</dbReference>
<dbReference type="InterPro" id="IPR011607">
    <property type="entry name" value="MGS-like_dom"/>
</dbReference>
<dbReference type="Gene3D" id="3.40.50.20">
    <property type="match status" value="2"/>
</dbReference>
<feature type="binding site" evidence="19">
    <location>
        <position position="300"/>
    </location>
    <ligand>
        <name>Mg(2+)</name>
        <dbReference type="ChEBI" id="CHEBI:18420"/>
        <label>1</label>
    </ligand>
</feature>
<evidence type="ECO:0000256" key="4">
    <source>
        <dbReference type="ARBA" id="ARBA00009799"/>
    </source>
</evidence>
<comment type="similarity">
    <text evidence="4 19">Belongs to the CarB family.</text>
</comment>
<comment type="function">
    <text evidence="17 19">Large subunit of the glutamine-dependent carbamoyl phosphate synthetase (CPSase). CPSase catalyzes the formation of carbamoyl phosphate from the ammonia moiety of glutamine, carbonate, and phosphate donated by ATP, constituting the first step of 2 biosynthetic pathways, one leading to arginine and/or urea and the other to pyrimidine nucleotides. The large subunit (synthetase) binds the substrates ammonia (free or transferred from glutamine from the small subunit), hydrogencarbonate and ATP and carries out an ATP-coupled ligase reaction, activating hydrogencarbonate by forming carboxy phosphate which reacts with ammonia to form carbamoyl phosphate.</text>
</comment>
<comment type="pathway">
    <text evidence="3 19">Amino-acid biosynthesis; L-arginine biosynthesis; carbamoyl phosphate from bicarbonate: step 1/1.</text>
</comment>
<feature type="domain" description="MGS-like" evidence="21">
    <location>
        <begin position="946"/>
        <end position="1083"/>
    </location>
</feature>
<feature type="binding site" evidence="19">
    <location>
        <position position="723"/>
    </location>
    <ligand>
        <name>ATP</name>
        <dbReference type="ChEBI" id="CHEBI:30616"/>
        <label>2</label>
    </ligand>
</feature>
<comment type="catalytic activity">
    <reaction evidence="16 19">
        <text>hydrogencarbonate + L-glutamine + 2 ATP + H2O = carbamoyl phosphate + L-glutamate + 2 ADP + phosphate + 2 H(+)</text>
        <dbReference type="Rhea" id="RHEA:18633"/>
        <dbReference type="ChEBI" id="CHEBI:15377"/>
        <dbReference type="ChEBI" id="CHEBI:15378"/>
        <dbReference type="ChEBI" id="CHEBI:17544"/>
        <dbReference type="ChEBI" id="CHEBI:29985"/>
        <dbReference type="ChEBI" id="CHEBI:30616"/>
        <dbReference type="ChEBI" id="CHEBI:43474"/>
        <dbReference type="ChEBI" id="CHEBI:58228"/>
        <dbReference type="ChEBI" id="CHEBI:58359"/>
        <dbReference type="ChEBI" id="CHEBI:456216"/>
        <dbReference type="EC" id="6.3.5.5"/>
    </reaction>
</comment>
<feature type="region of interest" description="Allosteric domain" evidence="19">
    <location>
        <begin position="946"/>
        <end position="1083"/>
    </location>
</feature>
<dbReference type="GO" id="GO:0006541">
    <property type="term" value="P:glutamine metabolic process"/>
    <property type="evidence" value="ECO:0007669"/>
    <property type="project" value="TreeGrafter"/>
</dbReference>
<dbReference type="NCBIfam" id="TIGR01369">
    <property type="entry name" value="CPSaseII_lrg"/>
    <property type="match status" value="1"/>
</dbReference>
<dbReference type="HAMAP" id="MF_01210_A">
    <property type="entry name" value="CPSase_L_chain_A"/>
    <property type="match status" value="1"/>
</dbReference>
<protein>
    <recommendedName>
        <fullName evidence="19">Carbamoyl phosphate synthase large chain</fullName>
        <ecNumber evidence="19">6.3.4.16</ecNumber>
        <ecNumber evidence="19">6.3.5.5</ecNumber>
    </recommendedName>
    <alternativeName>
        <fullName evidence="19">Carbamoyl phosphate synthetase ammonia chain</fullName>
    </alternativeName>
</protein>
<feature type="binding site" evidence="19">
    <location>
        <position position="764"/>
    </location>
    <ligand>
        <name>ATP</name>
        <dbReference type="ChEBI" id="CHEBI:30616"/>
        <label>2</label>
    </ligand>
</feature>
<dbReference type="GO" id="GO:0046872">
    <property type="term" value="F:metal ion binding"/>
    <property type="evidence" value="ECO:0007669"/>
    <property type="project" value="UniProtKB-KW"/>
</dbReference>
<dbReference type="InterPro" id="IPR005479">
    <property type="entry name" value="CPAse_ATP-bd"/>
</dbReference>
<keyword evidence="7 19" id="KW-0028">Amino-acid biosynthesis</keyword>
<dbReference type="Pfam" id="PF02786">
    <property type="entry name" value="CPSase_L_D2"/>
    <property type="match status" value="2"/>
</dbReference>
<comment type="cofactor">
    <cofactor evidence="1">
        <name>Mn(2+)</name>
        <dbReference type="ChEBI" id="CHEBI:29035"/>
    </cofactor>
</comment>
<feature type="domain" description="ATP-grasp" evidence="20">
    <location>
        <begin position="133"/>
        <end position="329"/>
    </location>
</feature>
<evidence type="ECO:0000256" key="2">
    <source>
        <dbReference type="ARBA" id="ARBA00004812"/>
    </source>
</evidence>
<evidence type="ECO:0000313" key="23">
    <source>
        <dbReference type="Proteomes" id="UP000050465"/>
    </source>
</evidence>
<feature type="binding site" evidence="19">
    <location>
        <position position="852"/>
    </location>
    <ligand>
        <name>Mn(2+)</name>
        <dbReference type="ChEBI" id="CHEBI:29035"/>
        <label>4</label>
    </ligand>
</feature>
<name>A0A0P7ZVT9_9CYAN</name>
<feature type="binding site" evidence="19">
    <location>
        <position position="302"/>
    </location>
    <ligand>
        <name>Mg(2+)</name>
        <dbReference type="ChEBI" id="CHEBI:18420"/>
        <label>2</label>
    </ligand>
</feature>
<dbReference type="InterPro" id="IPR006275">
    <property type="entry name" value="CPSase_lsu"/>
</dbReference>
<gene>
    <name evidence="19 22" type="primary">carB</name>
    <name evidence="22" type="ORF">HLUCCA11_01510</name>
</gene>
<keyword evidence="6 19" id="KW-0436">Ligase</keyword>
<feature type="binding site" evidence="19">
    <location>
        <position position="243"/>
    </location>
    <ligand>
        <name>ATP</name>
        <dbReference type="ChEBI" id="CHEBI:30616"/>
        <label>1</label>
    </ligand>
</feature>
<dbReference type="InterPro" id="IPR036914">
    <property type="entry name" value="MGS-like_dom_sf"/>
</dbReference>
<dbReference type="GO" id="GO:0044205">
    <property type="term" value="P:'de novo' UMP biosynthetic process"/>
    <property type="evidence" value="ECO:0007669"/>
    <property type="project" value="UniProtKB-UniRule"/>
</dbReference>
<feature type="binding site" evidence="19">
    <location>
        <position position="177"/>
    </location>
    <ligand>
        <name>ATP</name>
        <dbReference type="ChEBI" id="CHEBI:30616"/>
        <label>1</label>
    </ligand>
</feature>
<comment type="domain">
    <text evidence="19">The large subunit is composed of 2 ATP-grasp domains that are involved in binding the 2 ATP molecules needed for carbamoyl phosphate synthesis. The N-terminal ATP-grasp domain (referred to as the carboxyphosphate synthetic component) catalyzes the ATP-dependent phosphorylation of hydrogencarbonate to carboxyphosphate and the subsequent nucleophilic attack by ammonia to form a carbamate intermediate. The C-terminal ATP-grasp domain (referred to as the carbamoyl phosphate synthetic component) then catalyzes the phosphorylation of carbamate with the second ATP to form the end product carbamoyl phosphate. The reactive and unstable enzyme intermediates are sequentially channeled from one active site to the next through the interior of the protein over a distance of at least 96 A.</text>
</comment>
<comment type="caution">
    <text evidence="22">The sequence shown here is derived from an EMBL/GenBank/DDBJ whole genome shotgun (WGS) entry which is preliminary data.</text>
</comment>
<dbReference type="Proteomes" id="UP000050465">
    <property type="component" value="Unassembled WGS sequence"/>
</dbReference>
<dbReference type="FunFam" id="3.30.470.20:FF:000007">
    <property type="entry name" value="Carbamoyl-phosphate synthase large chain"/>
    <property type="match status" value="1"/>
</dbReference>
<dbReference type="Gene3D" id="3.30.470.20">
    <property type="entry name" value="ATP-grasp fold, B domain"/>
    <property type="match status" value="2"/>
</dbReference>
<dbReference type="GO" id="GO:0006526">
    <property type="term" value="P:L-arginine biosynthetic process"/>
    <property type="evidence" value="ECO:0007669"/>
    <property type="project" value="UniProtKB-UniRule"/>
</dbReference>
<comment type="caution">
    <text evidence="19">Lacks conserved residue(s) required for the propagation of feature annotation.</text>
</comment>
<dbReference type="SUPFAM" id="SSF56059">
    <property type="entry name" value="Glutathione synthetase ATP-binding domain-like"/>
    <property type="match status" value="2"/>
</dbReference>
<dbReference type="AlphaFoldDB" id="A0A0P7ZVT9"/>
<feature type="binding site" evidence="19">
    <location>
        <position position="209"/>
    </location>
    <ligand>
        <name>ATP</name>
        <dbReference type="ChEBI" id="CHEBI:30616"/>
        <label>1</label>
    </ligand>
</feature>
<accession>A0A0P7ZVT9</accession>
<feature type="binding site" evidence="19">
    <location>
        <position position="838"/>
    </location>
    <ligand>
        <name>ATP</name>
        <dbReference type="ChEBI" id="CHEBI:30616"/>
        <label>2</label>
    </ligand>
</feature>
<dbReference type="GO" id="GO:0004088">
    <property type="term" value="F:carbamoyl-phosphate synthase (glutamine-hydrolyzing) activity"/>
    <property type="evidence" value="ECO:0007669"/>
    <property type="project" value="UniProtKB-UniRule"/>
</dbReference>
<dbReference type="InterPro" id="IPR005483">
    <property type="entry name" value="CPSase_dom"/>
</dbReference>
<feature type="binding site" evidence="19">
    <location>
        <position position="769"/>
    </location>
    <ligand>
        <name>ATP</name>
        <dbReference type="ChEBI" id="CHEBI:30616"/>
        <label>2</label>
    </ligand>
</feature>
<feature type="binding site" evidence="19">
    <location>
        <position position="216"/>
    </location>
    <ligand>
        <name>ATP</name>
        <dbReference type="ChEBI" id="CHEBI:30616"/>
        <label>1</label>
    </ligand>
</feature>
<dbReference type="Pfam" id="PF02787">
    <property type="entry name" value="CPSase_L_D3"/>
    <property type="match status" value="1"/>
</dbReference>
<feature type="binding site" evidence="19">
    <location>
        <position position="850"/>
    </location>
    <ligand>
        <name>ATP</name>
        <dbReference type="ChEBI" id="CHEBI:30616"/>
        <label>2</label>
    </ligand>
</feature>
<dbReference type="InterPro" id="IPR033937">
    <property type="entry name" value="MGS_CPS_CarB"/>
</dbReference>
<evidence type="ECO:0000256" key="15">
    <source>
        <dbReference type="ARBA" id="ARBA00047359"/>
    </source>
</evidence>
<dbReference type="InterPro" id="IPR016185">
    <property type="entry name" value="PreATP-grasp_dom_sf"/>
</dbReference>
<feature type="binding site" evidence="19">
    <location>
        <position position="176"/>
    </location>
    <ligand>
        <name>ATP</name>
        <dbReference type="ChEBI" id="CHEBI:30616"/>
        <label>1</label>
    </ligand>
</feature>
<evidence type="ECO:0000256" key="18">
    <source>
        <dbReference type="ARBA" id="ARBA00062056"/>
    </source>
</evidence>
<evidence type="ECO:0000256" key="17">
    <source>
        <dbReference type="ARBA" id="ARBA00057223"/>
    </source>
</evidence>
<feature type="binding site" evidence="19">
    <location>
        <position position="852"/>
    </location>
    <ligand>
        <name>Mg(2+)</name>
        <dbReference type="ChEBI" id="CHEBI:18420"/>
        <label>4</label>
    </ligand>
</feature>
<dbReference type="FunFam" id="1.10.1030.10:FF:000002">
    <property type="entry name" value="Carbamoyl-phosphate synthase large chain"/>
    <property type="match status" value="1"/>
</dbReference>
<dbReference type="SUPFAM" id="SSF52335">
    <property type="entry name" value="Methylglyoxal synthase-like"/>
    <property type="match status" value="1"/>
</dbReference>
<feature type="binding site" evidence="19">
    <location>
        <position position="211"/>
    </location>
    <ligand>
        <name>ATP</name>
        <dbReference type="ChEBI" id="CHEBI:30616"/>
        <label>1</label>
    </ligand>
</feature>
<feature type="binding site" evidence="19">
    <location>
        <position position="300"/>
    </location>
    <ligand>
        <name>ATP</name>
        <dbReference type="ChEBI" id="CHEBI:30616"/>
        <label>1</label>
    </ligand>
</feature>
<dbReference type="NCBIfam" id="NF003671">
    <property type="entry name" value="PRK05294.1"/>
    <property type="match status" value="1"/>
</dbReference>
<dbReference type="Pfam" id="PF25596">
    <property type="entry name" value="CPSase_L_D1"/>
    <property type="match status" value="2"/>
</dbReference>
<feature type="binding site" evidence="19">
    <location>
        <position position="244"/>
    </location>
    <ligand>
        <name>ATP</name>
        <dbReference type="ChEBI" id="CHEBI:30616"/>
        <label>1</label>
    </ligand>
</feature>
<feature type="binding site" evidence="19">
    <location>
        <position position="850"/>
    </location>
    <ligand>
        <name>Mg(2+)</name>
        <dbReference type="ChEBI" id="CHEBI:18420"/>
        <label>4</label>
    </ligand>
</feature>
<dbReference type="PROSITE" id="PS00866">
    <property type="entry name" value="CPSASE_1"/>
    <property type="match status" value="2"/>
</dbReference>
<dbReference type="PRINTS" id="PR00098">
    <property type="entry name" value="CPSASE"/>
</dbReference>
<feature type="binding site" evidence="19">
    <location>
        <position position="286"/>
    </location>
    <ligand>
        <name>Mg(2+)</name>
        <dbReference type="ChEBI" id="CHEBI:18420"/>
        <label>1</label>
    </ligand>
</feature>
<dbReference type="Gene3D" id="1.10.1030.10">
    <property type="entry name" value="Carbamoyl-phosphate synthetase, large subunit oligomerisation domain"/>
    <property type="match status" value="1"/>
</dbReference>
<dbReference type="EMBL" id="LJZR01000001">
    <property type="protein sequence ID" value="KPQ37761.1"/>
    <property type="molecule type" value="Genomic_DNA"/>
</dbReference>
<dbReference type="SMART" id="SM00851">
    <property type="entry name" value="MGS"/>
    <property type="match status" value="1"/>
</dbReference>
<comment type="pathway">
    <text evidence="2 19">Pyrimidine metabolism; UMP biosynthesis via de novo pathway; (S)-dihydroorotate from bicarbonate: step 1/3.</text>
</comment>
<dbReference type="UniPathway" id="UPA00070">
    <property type="reaction ID" value="UER00115"/>
</dbReference>
<dbReference type="EC" id="6.3.4.16" evidence="19"/>
<feature type="binding site" evidence="19">
    <location>
        <position position="242"/>
    </location>
    <ligand>
        <name>ATP</name>
        <dbReference type="ChEBI" id="CHEBI:30616"/>
        <label>1</label>
    </ligand>
</feature>
<sequence>MPRRSDLKKIMLIGSGPIVIGQACEFDYSGTQACKALREEGYEVVLVNSNPATIMTDPEIADRTYIEPLTVPLLEQIIAKERPDALLPTMGGQTALNLAVDLAKGGVLDKYGVELIGAKLEAIEKAEDRKLFKEAMVKIGVGVCPSGLAETMDEAKAIGKEIGSYPLIIRPAFTMGGSGGGIAYNQEEFEAISRSGLEASPVSQILIEQSLLGWKEYELEVMRDLADNVVIICSIENIDPMGVHTGDSITVAPAQTLTDKEYQRLRDFSIKIIREIGVETGGSNIQFSVNPENGDVVVIEMNPRVSRSSALASKATGFPIAKFAAKLAVGYRLNEITNDITKKTPASFEPTIDYVVTKVPRFAFEKFPGASSTLTTQMKSVGEAMAIGRTFNESFQKALRSLETGRAGWGCDGPEKLPNLSQVRADLRRPHPERIFAIRHAMQLGLTVEEIYELTAIDPWFLDKLKMLLTVEKFIKRTPLPDITKAQMLAVKQEGFSDQQIAYAAKTTEDIVRDYRKSLGVIPVYKMVDTCAAEFESLTPYYYSTYEEESEVLPSDRRKVMILGGGPNRIGQGIEFDYCCCHASFALQDDDYETIMVNSNPETVSTDYDTSDRLYFEPLTKEDVLNIIEAENPDGVIIQFGGQTPLKLAIPLQTYLNNLDANSPLKTKIWGTSPDAIDTAEDRERFEQILRELDIRQPPNGLARSYDEALAIAQKIDYPVVVRPSYVLGGRAMEIVYSDADLQRYMTTAVQVAPDHPILIDKFLENAVEVDVDAICDHTGQTVIGGIMEHIEQAGIHSGDSACSLPTITLGASALATIRDWTYKLAKRLKVIGLMNIQYAIQGDQVFIIEANPRASRTVPFVSKATGIPLAQVAVRVMSGKTLAELGVTEEIIPAYTSVKEAVLPFNKFPGTDILLGPEMRSTGEVMGIDTNFGLAYAKAELAASQLLPQSGTVFISVNDRDKAAVIPIAKGFTDLGFTLIATGGTHQRLVQEGIAVDLVLKIHEGRPHVGDALKNQEIQLVINSPIGEAAQEDDRIIRRSALEYKIPIVTTIAGANATLAAIEALKGSEITVKALQDYLLKS</sequence>
<evidence type="ECO:0000256" key="9">
    <source>
        <dbReference type="ARBA" id="ARBA00022737"/>
    </source>
</evidence>
<proteinExistence type="inferred from homology"/>
<feature type="binding site" evidence="19">
    <location>
        <position position="798"/>
    </location>
    <ligand>
        <name>ATP</name>
        <dbReference type="ChEBI" id="CHEBI:30616"/>
        <label>2</label>
    </ligand>
</feature>
<feature type="binding site" evidence="19">
    <location>
        <position position="300"/>
    </location>
    <ligand>
        <name>Mg(2+)</name>
        <dbReference type="ChEBI" id="CHEBI:18420"/>
        <label>2</label>
    </ligand>
</feature>
<dbReference type="GO" id="GO:0005737">
    <property type="term" value="C:cytoplasm"/>
    <property type="evidence" value="ECO:0007669"/>
    <property type="project" value="TreeGrafter"/>
</dbReference>
<feature type="binding site" evidence="19">
    <location>
        <position position="838"/>
    </location>
    <ligand>
        <name>Mn(2+)</name>
        <dbReference type="ChEBI" id="CHEBI:29035"/>
        <label>3</label>
    </ligand>
</feature>
<keyword evidence="14" id="KW-0464">Manganese</keyword>
<evidence type="ECO:0000256" key="5">
    <source>
        <dbReference type="ARBA" id="ARBA00022571"/>
    </source>
</evidence>
<evidence type="ECO:0000256" key="7">
    <source>
        <dbReference type="ARBA" id="ARBA00022605"/>
    </source>
</evidence>
<evidence type="ECO:0000256" key="6">
    <source>
        <dbReference type="ARBA" id="ARBA00022598"/>
    </source>
</evidence>
<dbReference type="Pfam" id="PF02142">
    <property type="entry name" value="MGS"/>
    <property type="match status" value="1"/>
</dbReference>
<dbReference type="FunFam" id="3.30.1490.20:FF:000001">
    <property type="entry name" value="Carbamoyl-phosphate synthase large chain"/>
    <property type="match status" value="1"/>
</dbReference>
<dbReference type="EC" id="6.3.5.5" evidence="19"/>
<dbReference type="PANTHER" id="PTHR11405">
    <property type="entry name" value="CARBAMOYLTRANSFERASE FAMILY MEMBER"/>
    <property type="match status" value="1"/>
</dbReference>
<dbReference type="SUPFAM" id="SSF48108">
    <property type="entry name" value="Carbamoyl phosphate synthetase, large subunit connection domain"/>
    <property type="match status" value="1"/>
</dbReference>
<feature type="binding site" evidence="19">
    <location>
        <position position="762"/>
    </location>
    <ligand>
        <name>ATP</name>
        <dbReference type="ChEBI" id="CHEBI:30616"/>
        <label>2</label>
    </ligand>
</feature>
<dbReference type="PROSITE" id="PS50975">
    <property type="entry name" value="ATP_GRASP"/>
    <property type="match status" value="2"/>
</dbReference>
<evidence type="ECO:0000256" key="11">
    <source>
        <dbReference type="ARBA" id="ARBA00022840"/>
    </source>
</evidence>
<evidence type="ECO:0000256" key="13">
    <source>
        <dbReference type="ARBA" id="ARBA00022975"/>
    </source>
</evidence>
<dbReference type="PANTHER" id="PTHR11405:SF53">
    <property type="entry name" value="CARBAMOYL-PHOSPHATE SYNTHASE [AMMONIA], MITOCHONDRIAL"/>
    <property type="match status" value="1"/>
</dbReference>
<dbReference type="NCBIfam" id="NF009455">
    <property type="entry name" value="PRK12815.1"/>
    <property type="match status" value="1"/>
</dbReference>
<keyword evidence="9 19" id="KW-0677">Repeat</keyword>
<dbReference type="PROSITE" id="PS00867">
    <property type="entry name" value="CPSASE_2"/>
    <property type="match status" value="2"/>
</dbReference>
<evidence type="ECO:0000256" key="1">
    <source>
        <dbReference type="ARBA" id="ARBA00001936"/>
    </source>
</evidence>
<dbReference type="PATRIC" id="fig|1666911.3.peg.2709"/>
<evidence type="ECO:0000256" key="10">
    <source>
        <dbReference type="ARBA" id="ARBA00022741"/>
    </source>
</evidence>
<feature type="region of interest" description="Carboxyphosphate synthetic domain" evidence="19">
    <location>
        <begin position="1"/>
        <end position="403"/>
    </location>
</feature>
<feature type="binding site" evidence="19">
    <location>
        <position position="850"/>
    </location>
    <ligand>
        <name>Mn(2+)</name>
        <dbReference type="ChEBI" id="CHEBI:29035"/>
        <label>4</label>
    </ligand>
</feature>
<evidence type="ECO:0000256" key="19">
    <source>
        <dbReference type="HAMAP-Rule" id="MF_01210"/>
    </source>
</evidence>
<evidence type="ECO:0000256" key="8">
    <source>
        <dbReference type="ARBA" id="ARBA00022723"/>
    </source>
</evidence>
<dbReference type="HAMAP" id="MF_01210_B">
    <property type="entry name" value="CPSase_L_chain_B"/>
    <property type="match status" value="1"/>
</dbReference>
<evidence type="ECO:0000256" key="14">
    <source>
        <dbReference type="ARBA" id="ARBA00023211"/>
    </source>
</evidence>
<dbReference type="InterPro" id="IPR005480">
    <property type="entry name" value="CPSase_lsu_oligo"/>
</dbReference>
<dbReference type="UniPathway" id="UPA00068">
    <property type="reaction ID" value="UER00171"/>
</dbReference>
<comment type="cofactor">
    <cofactor evidence="19">
        <name>Mg(2+)</name>
        <dbReference type="ChEBI" id="CHEBI:18420"/>
    </cofactor>
    <cofactor evidence="19">
        <name>Mn(2+)</name>
        <dbReference type="ChEBI" id="CHEBI:29035"/>
    </cofactor>
    <text evidence="19">Binds 4 Mg(2+) or Mn(2+) ions per subunit.</text>
</comment>
<dbReference type="SMART" id="SM01096">
    <property type="entry name" value="CPSase_L_D3"/>
    <property type="match status" value="1"/>
</dbReference>
<evidence type="ECO:0000259" key="21">
    <source>
        <dbReference type="PROSITE" id="PS51855"/>
    </source>
</evidence>
<feature type="binding site" evidence="19">
    <location>
        <position position="850"/>
    </location>
    <ligand>
        <name>Mn(2+)</name>
        <dbReference type="ChEBI" id="CHEBI:29035"/>
        <label>3</label>
    </ligand>
</feature>
<keyword evidence="13 19" id="KW-0665">Pyrimidine biosynthesis</keyword>
<feature type="binding site" evidence="19">
    <location>
        <position position="286"/>
    </location>
    <ligand>
        <name>ATP</name>
        <dbReference type="ChEBI" id="CHEBI:30616"/>
        <label>1</label>
    </ligand>
</feature>
<feature type="binding site" evidence="19">
    <location>
        <position position="286"/>
    </location>
    <ligand>
        <name>Mn(2+)</name>
        <dbReference type="ChEBI" id="CHEBI:29035"/>
        <label>1</label>
    </ligand>
</feature>
<evidence type="ECO:0000256" key="16">
    <source>
        <dbReference type="ARBA" id="ARBA00048816"/>
    </source>
</evidence>
<feature type="binding site" evidence="19">
    <location>
        <position position="795"/>
    </location>
    <ligand>
        <name>ATP</name>
        <dbReference type="ChEBI" id="CHEBI:30616"/>
        <label>2</label>
    </ligand>
</feature>
<evidence type="ECO:0000256" key="3">
    <source>
        <dbReference type="ARBA" id="ARBA00005077"/>
    </source>
</evidence>
<feature type="binding site" evidence="19">
    <location>
        <position position="850"/>
    </location>
    <ligand>
        <name>Mg(2+)</name>
        <dbReference type="ChEBI" id="CHEBI:18420"/>
        <label>3</label>
    </ligand>
</feature>
<feature type="binding site" evidence="19">
    <location>
        <position position="129"/>
    </location>
    <ligand>
        <name>ATP</name>
        <dbReference type="ChEBI" id="CHEBI:30616"/>
        <label>1</label>
    </ligand>
</feature>
<keyword evidence="5 19" id="KW-0055">Arginine biosynthesis</keyword>
<dbReference type="InterPro" id="IPR011761">
    <property type="entry name" value="ATP-grasp"/>
</dbReference>
<feature type="binding site" evidence="19">
    <location>
        <position position="838"/>
    </location>
    <ligand>
        <name>Mg(2+)</name>
        <dbReference type="ChEBI" id="CHEBI:18420"/>
        <label>3</label>
    </ligand>
</feature>
<evidence type="ECO:0000256" key="12">
    <source>
        <dbReference type="ARBA" id="ARBA00022842"/>
    </source>
</evidence>
<dbReference type="STRING" id="1666911.HLUCCA11_01510"/>
<dbReference type="PROSITE" id="PS51257">
    <property type="entry name" value="PROKAR_LIPOPROTEIN"/>
    <property type="match status" value="1"/>
</dbReference>
<dbReference type="Gene3D" id="3.40.50.1380">
    <property type="entry name" value="Methylglyoxal synthase-like domain"/>
    <property type="match status" value="1"/>
</dbReference>
<reference evidence="22 23" key="1">
    <citation type="submission" date="2015-09" db="EMBL/GenBank/DDBJ databases">
        <title>Identification and resolution of microdiversity through metagenomic sequencing of parallel consortia.</title>
        <authorList>
            <person name="Nelson W.C."/>
            <person name="Romine M.F."/>
            <person name="Lindemann S.R."/>
        </authorList>
    </citation>
    <scope>NUCLEOTIDE SEQUENCE [LARGE SCALE GENOMIC DNA]</scope>
    <source>
        <strain evidence="22">Ana</strain>
    </source>
</reference>